<dbReference type="GO" id="GO:0008171">
    <property type="term" value="F:O-methyltransferase activity"/>
    <property type="evidence" value="ECO:0007669"/>
    <property type="project" value="TreeGrafter"/>
</dbReference>
<dbReference type="GO" id="GO:0032259">
    <property type="term" value="P:methylation"/>
    <property type="evidence" value="ECO:0007669"/>
    <property type="project" value="UniProtKB-KW"/>
</dbReference>
<keyword evidence="2" id="KW-0489">Methyltransferase</keyword>
<dbReference type="Proteomes" id="UP000199155">
    <property type="component" value="Unassembled WGS sequence"/>
</dbReference>
<feature type="domain" description="Methyltransferase FkbM" evidence="1">
    <location>
        <begin position="51"/>
        <end position="212"/>
    </location>
</feature>
<evidence type="ECO:0000313" key="2">
    <source>
        <dbReference type="EMBL" id="SDK51309.1"/>
    </source>
</evidence>
<sequence length="264" mass="28907">MSTTPRGGTVLHRLRLAAQQFGIDIRRYPADRTGLHLVRLLDTYEIDTVLDVGAHTGGYGDLLRRSGYRGRIVSFEPLTGPRAALLHRTQADDTWTVLPYALGDSSGTTELNVAGNAGASSSVLPMLPRHREAAPQSAYTGRQQAEVRRIDELWEQITAPGERIFLKLDVQGYEAHVLRGLGEFADEIAGLQMETSLVPLYEGGLLFDDALARVRGELGMKVMSIVPGFTEPASGRMLQCDLVAFKEGPEAERADRAHQEQALV</sequence>
<organism evidence="2 3">
    <name type="scientific">Streptomyces indicus</name>
    <dbReference type="NCBI Taxonomy" id="417292"/>
    <lineage>
        <taxon>Bacteria</taxon>
        <taxon>Bacillati</taxon>
        <taxon>Actinomycetota</taxon>
        <taxon>Actinomycetes</taxon>
        <taxon>Kitasatosporales</taxon>
        <taxon>Streptomycetaceae</taxon>
        <taxon>Streptomyces</taxon>
    </lineage>
</organism>
<dbReference type="EMBL" id="FNFF01000008">
    <property type="protein sequence ID" value="SDK51309.1"/>
    <property type="molecule type" value="Genomic_DNA"/>
</dbReference>
<dbReference type="InterPro" id="IPR053188">
    <property type="entry name" value="FkbM_Methyltransferase"/>
</dbReference>
<protein>
    <submittedName>
        <fullName evidence="2">Methyltransferase, FkbM family</fullName>
    </submittedName>
</protein>
<accession>A0A1G9CI42</accession>
<reference evidence="2 3" key="1">
    <citation type="submission" date="2016-10" db="EMBL/GenBank/DDBJ databases">
        <authorList>
            <person name="de Groot N.N."/>
        </authorList>
    </citation>
    <scope>NUCLEOTIDE SEQUENCE [LARGE SCALE GENOMIC DNA]</scope>
    <source>
        <strain evidence="2 3">CGMCC 4.5727</strain>
    </source>
</reference>
<dbReference type="Gene3D" id="3.40.50.150">
    <property type="entry name" value="Vaccinia Virus protein VP39"/>
    <property type="match status" value="1"/>
</dbReference>
<evidence type="ECO:0000259" key="1">
    <source>
        <dbReference type="Pfam" id="PF05050"/>
    </source>
</evidence>
<dbReference type="NCBIfam" id="TIGR01444">
    <property type="entry name" value="fkbM_fam"/>
    <property type="match status" value="1"/>
</dbReference>
<dbReference type="PANTHER" id="PTHR36973:SF4">
    <property type="entry name" value="NODULATION PROTEIN"/>
    <property type="match status" value="1"/>
</dbReference>
<keyword evidence="3" id="KW-1185">Reference proteome</keyword>
<proteinExistence type="predicted"/>
<dbReference type="OrthoDB" id="4104638at2"/>
<dbReference type="AlphaFoldDB" id="A0A1G9CI42"/>
<evidence type="ECO:0000313" key="3">
    <source>
        <dbReference type="Proteomes" id="UP000199155"/>
    </source>
</evidence>
<dbReference type="InterPro" id="IPR029063">
    <property type="entry name" value="SAM-dependent_MTases_sf"/>
</dbReference>
<gene>
    <name evidence="2" type="ORF">SAMN05421806_108144</name>
</gene>
<dbReference type="InterPro" id="IPR006342">
    <property type="entry name" value="FkbM_mtfrase"/>
</dbReference>
<dbReference type="PANTHER" id="PTHR36973">
    <property type="entry name" value="SLL1456 PROTEIN-RELATED"/>
    <property type="match status" value="1"/>
</dbReference>
<keyword evidence="2" id="KW-0808">Transferase</keyword>
<dbReference type="Pfam" id="PF05050">
    <property type="entry name" value="Methyltransf_21"/>
    <property type="match status" value="1"/>
</dbReference>
<name>A0A1G9CI42_9ACTN</name>
<dbReference type="RefSeq" id="WP_093612486.1">
    <property type="nucleotide sequence ID" value="NZ_FNFF01000008.1"/>
</dbReference>
<dbReference type="STRING" id="417292.SAMN05421806_108144"/>
<dbReference type="SUPFAM" id="SSF53335">
    <property type="entry name" value="S-adenosyl-L-methionine-dependent methyltransferases"/>
    <property type="match status" value="1"/>
</dbReference>